<protein>
    <submittedName>
        <fullName evidence="7">MFS general substrate transporter</fullName>
    </submittedName>
</protein>
<sequence>MSIPASSSSHKFQFSSLWEPAKIDSQTGKSLTIPLFNLKSPYGRNFHLSWIAFFVAFLSWFAFPPLLTLSIKSDLRLTAEQVANSNIIGLLGTFVVRLVAGPMVDKFGPRLVMAGILIAGTIPTGLAAIVNNVAGFYGGSFVPCEAWTSLFFHSSIVGMANAIVAGLGNSGGGATYAVMVALYHQLHRNLSQHLAWRVAFLVVPVPALLLVALMVVIFGTDHPSGKWSTTSQSSAHLLRSALLLQPVTYIPCIAYLTTFGFELAVDSTLATTLITPHPELGQLNAGYLASVYGLMNIFTRPLGGAAADWLYRRHGTIQGLFSVALGRYLQINRAPRLNIMMGLVVLTSLFNGMANGANFAYVPNVNPDRTGAMNGLVGAFGNLGGVVYTLIFRCACFLGRISTEKWNSLDYFGDFGGSGERCYGYRCH</sequence>
<keyword evidence="4 6" id="KW-1133">Transmembrane helix</keyword>
<feature type="transmembrane region" description="Helical" evidence="6">
    <location>
        <begin position="87"/>
        <end position="104"/>
    </location>
</feature>
<dbReference type="InterPro" id="IPR011701">
    <property type="entry name" value="MFS"/>
</dbReference>
<feature type="transmembrane region" description="Helical" evidence="6">
    <location>
        <begin position="194"/>
        <end position="217"/>
    </location>
</feature>
<dbReference type="EMBL" id="ML769419">
    <property type="protein sequence ID" value="KAE9404101.1"/>
    <property type="molecule type" value="Genomic_DNA"/>
</dbReference>
<dbReference type="OrthoDB" id="434240at2759"/>
<evidence type="ECO:0000256" key="2">
    <source>
        <dbReference type="ARBA" id="ARBA00008432"/>
    </source>
</evidence>
<dbReference type="GO" id="GO:0016020">
    <property type="term" value="C:membrane"/>
    <property type="evidence" value="ECO:0007669"/>
    <property type="project" value="UniProtKB-SubCell"/>
</dbReference>
<evidence type="ECO:0000313" key="8">
    <source>
        <dbReference type="Proteomes" id="UP000799118"/>
    </source>
</evidence>
<feature type="transmembrane region" description="Helical" evidence="6">
    <location>
        <begin position="337"/>
        <end position="357"/>
    </location>
</feature>
<dbReference type="InterPro" id="IPR036259">
    <property type="entry name" value="MFS_trans_sf"/>
</dbReference>
<dbReference type="GO" id="GO:0015112">
    <property type="term" value="F:nitrate transmembrane transporter activity"/>
    <property type="evidence" value="ECO:0007669"/>
    <property type="project" value="InterPro"/>
</dbReference>
<feature type="transmembrane region" description="Helical" evidence="6">
    <location>
        <begin position="237"/>
        <end position="256"/>
    </location>
</feature>
<dbReference type="PANTHER" id="PTHR23515">
    <property type="entry name" value="HIGH-AFFINITY NITRATE TRANSPORTER 2.3"/>
    <property type="match status" value="1"/>
</dbReference>
<name>A0A6A4I177_9AGAR</name>
<comment type="similarity">
    <text evidence="2">Belongs to the major facilitator superfamily. Nitrate/nitrite porter (TC 2.A.1.8) family.</text>
</comment>
<feature type="transmembrane region" description="Helical" evidence="6">
    <location>
        <begin position="377"/>
        <end position="398"/>
    </location>
</feature>
<evidence type="ECO:0000256" key="1">
    <source>
        <dbReference type="ARBA" id="ARBA00004141"/>
    </source>
</evidence>
<dbReference type="Proteomes" id="UP000799118">
    <property type="component" value="Unassembled WGS sequence"/>
</dbReference>
<feature type="transmembrane region" description="Helical" evidence="6">
    <location>
        <begin position="150"/>
        <end position="182"/>
    </location>
</feature>
<evidence type="ECO:0000256" key="6">
    <source>
        <dbReference type="SAM" id="Phobius"/>
    </source>
</evidence>
<reference evidence="7" key="1">
    <citation type="journal article" date="2019" name="Environ. Microbiol.">
        <title>Fungal ecological strategies reflected in gene transcription - a case study of two litter decomposers.</title>
        <authorList>
            <person name="Barbi F."/>
            <person name="Kohler A."/>
            <person name="Barry K."/>
            <person name="Baskaran P."/>
            <person name="Daum C."/>
            <person name="Fauchery L."/>
            <person name="Ihrmark K."/>
            <person name="Kuo A."/>
            <person name="LaButti K."/>
            <person name="Lipzen A."/>
            <person name="Morin E."/>
            <person name="Grigoriev I.V."/>
            <person name="Henrissat B."/>
            <person name="Lindahl B."/>
            <person name="Martin F."/>
        </authorList>
    </citation>
    <scope>NUCLEOTIDE SEQUENCE</scope>
    <source>
        <strain evidence="7">JB14</strain>
    </source>
</reference>
<dbReference type="Pfam" id="PF07690">
    <property type="entry name" value="MFS_1"/>
    <property type="match status" value="1"/>
</dbReference>
<gene>
    <name evidence="7" type="ORF">BT96DRAFT_955695</name>
</gene>
<keyword evidence="3 6" id="KW-0812">Transmembrane</keyword>
<accession>A0A6A4I177</accession>
<comment type="subcellular location">
    <subcellularLocation>
        <location evidence="1">Membrane</location>
        <topology evidence="1">Multi-pass membrane protein</topology>
    </subcellularLocation>
</comment>
<evidence type="ECO:0000313" key="7">
    <source>
        <dbReference type="EMBL" id="KAE9404101.1"/>
    </source>
</evidence>
<proteinExistence type="inferred from homology"/>
<dbReference type="AlphaFoldDB" id="A0A6A4I177"/>
<evidence type="ECO:0000256" key="5">
    <source>
        <dbReference type="ARBA" id="ARBA00023136"/>
    </source>
</evidence>
<keyword evidence="8" id="KW-1185">Reference proteome</keyword>
<evidence type="ECO:0000256" key="3">
    <source>
        <dbReference type="ARBA" id="ARBA00022692"/>
    </source>
</evidence>
<keyword evidence="5 6" id="KW-0472">Membrane</keyword>
<organism evidence="7 8">
    <name type="scientific">Gymnopus androsaceus JB14</name>
    <dbReference type="NCBI Taxonomy" id="1447944"/>
    <lineage>
        <taxon>Eukaryota</taxon>
        <taxon>Fungi</taxon>
        <taxon>Dikarya</taxon>
        <taxon>Basidiomycota</taxon>
        <taxon>Agaricomycotina</taxon>
        <taxon>Agaricomycetes</taxon>
        <taxon>Agaricomycetidae</taxon>
        <taxon>Agaricales</taxon>
        <taxon>Marasmiineae</taxon>
        <taxon>Omphalotaceae</taxon>
        <taxon>Gymnopus</taxon>
    </lineage>
</organism>
<evidence type="ECO:0000256" key="4">
    <source>
        <dbReference type="ARBA" id="ARBA00022989"/>
    </source>
</evidence>
<dbReference type="Gene3D" id="1.20.1250.20">
    <property type="entry name" value="MFS general substrate transporter like domains"/>
    <property type="match status" value="2"/>
</dbReference>
<feature type="transmembrane region" description="Helical" evidence="6">
    <location>
        <begin position="48"/>
        <end position="67"/>
    </location>
</feature>
<dbReference type="InterPro" id="IPR044772">
    <property type="entry name" value="NO3_transporter"/>
</dbReference>
<dbReference type="SUPFAM" id="SSF103473">
    <property type="entry name" value="MFS general substrate transporter"/>
    <property type="match status" value="1"/>
</dbReference>
<feature type="transmembrane region" description="Helical" evidence="6">
    <location>
        <begin position="111"/>
        <end position="130"/>
    </location>
</feature>